<evidence type="ECO:0000313" key="2">
    <source>
        <dbReference type="EMBL" id="QNS05421.1"/>
    </source>
</evidence>
<evidence type="ECO:0000259" key="1">
    <source>
        <dbReference type="Pfam" id="PF04149"/>
    </source>
</evidence>
<accession>A0A7H1B9L6</accession>
<keyword evidence="3" id="KW-1185">Reference proteome</keyword>
<name>A0A7H1B9L6_9ACTN</name>
<dbReference type="InterPro" id="IPR007278">
    <property type="entry name" value="DUF397"/>
</dbReference>
<dbReference type="Proteomes" id="UP000516428">
    <property type="component" value="Chromosome"/>
</dbReference>
<protein>
    <submittedName>
        <fullName evidence="2">DUF397 domain-containing protein</fullName>
    </submittedName>
</protein>
<sequence>MNRETNAGSPTELAWFKSTYSSGGDEPDCVEVAHAPGTTHVRDSKNAEGPHLAVSGTAWAGFLGGL</sequence>
<organism evidence="2 3">
    <name type="scientific">Streptomyces xanthii</name>
    <dbReference type="NCBI Taxonomy" id="2768069"/>
    <lineage>
        <taxon>Bacteria</taxon>
        <taxon>Bacillati</taxon>
        <taxon>Actinomycetota</taxon>
        <taxon>Actinomycetes</taxon>
        <taxon>Kitasatosporales</taxon>
        <taxon>Streptomycetaceae</taxon>
        <taxon>Streptomyces</taxon>
    </lineage>
</organism>
<evidence type="ECO:0000313" key="3">
    <source>
        <dbReference type="Proteomes" id="UP000516428"/>
    </source>
</evidence>
<dbReference type="EMBL" id="CP061281">
    <property type="protein sequence ID" value="QNS05421.1"/>
    <property type="molecule type" value="Genomic_DNA"/>
</dbReference>
<reference evidence="2 3" key="1">
    <citation type="submission" date="2020-09" db="EMBL/GenBank/DDBJ databases">
        <title>A novel species.</title>
        <authorList>
            <person name="Gao J."/>
        </authorList>
    </citation>
    <scope>NUCLEOTIDE SEQUENCE [LARGE SCALE GENOMIC DNA]</scope>
    <source>
        <strain evidence="2 3">CRXT-Y-14</strain>
    </source>
</reference>
<gene>
    <name evidence="2" type="ORF">IAG42_18675</name>
</gene>
<proteinExistence type="predicted"/>
<dbReference type="AlphaFoldDB" id="A0A7H1B9L6"/>
<dbReference type="Pfam" id="PF04149">
    <property type="entry name" value="DUF397"/>
    <property type="match status" value="1"/>
</dbReference>
<feature type="domain" description="DUF397" evidence="1">
    <location>
        <begin position="13"/>
        <end position="66"/>
    </location>
</feature>
<dbReference type="KEGG" id="sxn:IAG42_18675"/>
<dbReference type="RefSeq" id="WP_188338116.1">
    <property type="nucleotide sequence ID" value="NZ_CP061281.1"/>
</dbReference>